<name>A0A7J7UCQ9_MYOMY</name>
<dbReference type="Proteomes" id="UP000527355">
    <property type="component" value="Unassembled WGS sequence"/>
</dbReference>
<accession>A0A7J7UCQ9</accession>
<gene>
    <name evidence="2" type="ORF">mMyoMyo1_008767</name>
</gene>
<dbReference type="AlphaFoldDB" id="A0A7J7UCQ9"/>
<feature type="region of interest" description="Disordered" evidence="1">
    <location>
        <begin position="1"/>
        <end position="46"/>
    </location>
</feature>
<evidence type="ECO:0000313" key="3">
    <source>
        <dbReference type="Proteomes" id="UP000527355"/>
    </source>
</evidence>
<protein>
    <submittedName>
        <fullName evidence="2">Uncharacterized protein</fullName>
    </submittedName>
</protein>
<proteinExistence type="predicted"/>
<comment type="caution">
    <text evidence="2">The sequence shown here is derived from an EMBL/GenBank/DDBJ whole genome shotgun (WGS) entry which is preliminary data.</text>
</comment>
<dbReference type="EMBL" id="JABWUV010000013">
    <property type="protein sequence ID" value="KAF6310717.1"/>
    <property type="molecule type" value="Genomic_DNA"/>
</dbReference>
<keyword evidence="3" id="KW-1185">Reference proteome</keyword>
<reference evidence="2 3" key="1">
    <citation type="journal article" date="2020" name="Nature">
        <title>Six reference-quality genomes reveal evolution of bat adaptations.</title>
        <authorList>
            <person name="Jebb D."/>
            <person name="Huang Z."/>
            <person name="Pippel M."/>
            <person name="Hughes G.M."/>
            <person name="Lavrichenko K."/>
            <person name="Devanna P."/>
            <person name="Winkler S."/>
            <person name="Jermiin L.S."/>
            <person name="Skirmuntt E.C."/>
            <person name="Katzourakis A."/>
            <person name="Burkitt-Gray L."/>
            <person name="Ray D.A."/>
            <person name="Sullivan K.A.M."/>
            <person name="Roscito J.G."/>
            <person name="Kirilenko B.M."/>
            <person name="Davalos L.M."/>
            <person name="Corthals A.P."/>
            <person name="Power M.L."/>
            <person name="Jones G."/>
            <person name="Ransome R.D."/>
            <person name="Dechmann D.K.N."/>
            <person name="Locatelli A.G."/>
            <person name="Puechmaille S.J."/>
            <person name="Fedrigo O."/>
            <person name="Jarvis E.D."/>
            <person name="Hiller M."/>
            <person name="Vernes S.C."/>
            <person name="Myers E.W."/>
            <person name="Teeling E.C."/>
        </authorList>
    </citation>
    <scope>NUCLEOTIDE SEQUENCE [LARGE SCALE GENOMIC DNA]</scope>
    <source>
        <strain evidence="2">MMyoMyo1</strain>
        <tissue evidence="2">Flight muscle</tissue>
    </source>
</reference>
<sequence length="123" mass="13215">MEFKGKGPHWTHEGDPGTAPSKQPPTANATGALQWEANPKTGRRNSPWTCVPHTRPFKICLPLQSHLLLLHLLGKDSGIRKMVKSLGSVIGCLGANLCPTSYEPLSLAKSLNHSPALSSVTWG</sequence>
<feature type="compositionally biased region" description="Polar residues" evidence="1">
    <location>
        <begin position="20"/>
        <end position="31"/>
    </location>
</feature>
<evidence type="ECO:0000256" key="1">
    <source>
        <dbReference type="SAM" id="MobiDB-lite"/>
    </source>
</evidence>
<feature type="compositionally biased region" description="Basic and acidic residues" evidence="1">
    <location>
        <begin position="1"/>
        <end position="15"/>
    </location>
</feature>
<evidence type="ECO:0000313" key="2">
    <source>
        <dbReference type="EMBL" id="KAF6310717.1"/>
    </source>
</evidence>
<organism evidence="2 3">
    <name type="scientific">Myotis myotis</name>
    <name type="common">Greater mouse-eared bat</name>
    <name type="synonym">Vespertilio myotis</name>
    <dbReference type="NCBI Taxonomy" id="51298"/>
    <lineage>
        <taxon>Eukaryota</taxon>
        <taxon>Metazoa</taxon>
        <taxon>Chordata</taxon>
        <taxon>Craniata</taxon>
        <taxon>Vertebrata</taxon>
        <taxon>Euteleostomi</taxon>
        <taxon>Mammalia</taxon>
        <taxon>Eutheria</taxon>
        <taxon>Laurasiatheria</taxon>
        <taxon>Chiroptera</taxon>
        <taxon>Yangochiroptera</taxon>
        <taxon>Vespertilionidae</taxon>
        <taxon>Myotis</taxon>
    </lineage>
</organism>